<feature type="compositionally biased region" description="Pro residues" evidence="1">
    <location>
        <begin position="535"/>
        <end position="544"/>
    </location>
</feature>
<sequence>MSGGRHGEGRRRPPSELQGGGKKSGGGPSRTSRSGLLPSPVVWGNDAPQPSFLALLHNGGANLLLDGYDSGGGGGGGGGGRGRGGGAAARAALANGERSSDSEDSGATSGATSGKEASPGCEESSGSEQSSAPPHDDTRHDDDQSSPAPARSRAALPRSRTTPMLNGGRHAALDDALRPLTLYGPETGGGGLGRVRAAHEANMSKLAYLEALFTRAKLEEARLEGSREELRSRQPRPAAPRSLHSPETGYKTLPASCSDHALRGLAGGISTPALPDGHTLLRTIETRLQLARPREGGGAARGTLYQCGNSSSAGSLTHLASSGSPATSGASTPSRFLSPSRKEAPVSLASATSAGGGAPKRPDGLPARPAGHGSQHSLPHNYRSRSAYSSPAVSPQRGPDPGGFLTSPSGTAQRRFSSLELRGARGPSAPRQLPLRHTAHGFPSSGVALSPPSPAQGAQAFHRKMQLFFDIMETQSRFSQVPREGRGGAGRGWGVGDSRWVLILTAHTLTCRRRRWRGAGRGGRRRLRHARGAPWAPPPRLAVS</sequence>
<feature type="region of interest" description="Disordered" evidence="1">
    <location>
        <begin position="1"/>
        <end position="169"/>
    </location>
</feature>
<feature type="compositionally biased region" description="Basic and acidic residues" evidence="1">
    <location>
        <begin position="134"/>
        <end position="143"/>
    </location>
</feature>
<dbReference type="Proteomes" id="UP000324222">
    <property type="component" value="Unassembled WGS sequence"/>
</dbReference>
<name>A0A5B7HMU0_PORTR</name>
<feature type="compositionally biased region" description="Low complexity" evidence="1">
    <location>
        <begin position="53"/>
        <end position="65"/>
    </location>
</feature>
<accession>A0A5B7HMU0</accession>
<protein>
    <submittedName>
        <fullName evidence="2">Uncharacterized protein</fullName>
    </submittedName>
</protein>
<feature type="region of interest" description="Disordered" evidence="1">
    <location>
        <begin position="310"/>
        <end position="415"/>
    </location>
</feature>
<evidence type="ECO:0000313" key="2">
    <source>
        <dbReference type="EMBL" id="MPC72612.1"/>
    </source>
</evidence>
<gene>
    <name evidence="2" type="ORF">E2C01_066926</name>
</gene>
<feature type="compositionally biased region" description="Low complexity" evidence="1">
    <location>
        <begin position="116"/>
        <end position="133"/>
    </location>
</feature>
<comment type="caution">
    <text evidence="2">The sequence shown here is derived from an EMBL/GenBank/DDBJ whole genome shotgun (WGS) entry which is preliminary data.</text>
</comment>
<feature type="compositionally biased region" description="Polar residues" evidence="1">
    <location>
        <begin position="374"/>
        <end position="393"/>
    </location>
</feature>
<keyword evidence="3" id="KW-1185">Reference proteome</keyword>
<dbReference type="OrthoDB" id="6362646at2759"/>
<feature type="region of interest" description="Disordered" evidence="1">
    <location>
        <begin position="223"/>
        <end position="255"/>
    </location>
</feature>
<dbReference type="EMBL" id="VSRR010035058">
    <property type="protein sequence ID" value="MPC72612.1"/>
    <property type="molecule type" value="Genomic_DNA"/>
</dbReference>
<feature type="compositionally biased region" description="Gly residues" evidence="1">
    <location>
        <begin position="69"/>
        <end position="87"/>
    </location>
</feature>
<feature type="region of interest" description="Disordered" evidence="1">
    <location>
        <begin position="518"/>
        <end position="544"/>
    </location>
</feature>
<feature type="compositionally biased region" description="Low complexity" evidence="1">
    <location>
        <begin position="145"/>
        <end position="160"/>
    </location>
</feature>
<feature type="compositionally biased region" description="Polar residues" evidence="1">
    <location>
        <begin position="310"/>
        <end position="320"/>
    </location>
</feature>
<feature type="compositionally biased region" description="Polar residues" evidence="1">
    <location>
        <begin position="406"/>
        <end position="415"/>
    </location>
</feature>
<feature type="compositionally biased region" description="Low complexity" evidence="1">
    <location>
        <begin position="321"/>
        <end position="334"/>
    </location>
</feature>
<evidence type="ECO:0000256" key="1">
    <source>
        <dbReference type="SAM" id="MobiDB-lite"/>
    </source>
</evidence>
<feature type="compositionally biased region" description="Basic residues" evidence="1">
    <location>
        <begin position="518"/>
        <end position="531"/>
    </location>
</feature>
<feature type="compositionally biased region" description="Gly residues" evidence="1">
    <location>
        <begin position="18"/>
        <end position="28"/>
    </location>
</feature>
<organism evidence="2 3">
    <name type="scientific">Portunus trituberculatus</name>
    <name type="common">Swimming crab</name>
    <name type="synonym">Neptunus trituberculatus</name>
    <dbReference type="NCBI Taxonomy" id="210409"/>
    <lineage>
        <taxon>Eukaryota</taxon>
        <taxon>Metazoa</taxon>
        <taxon>Ecdysozoa</taxon>
        <taxon>Arthropoda</taxon>
        <taxon>Crustacea</taxon>
        <taxon>Multicrustacea</taxon>
        <taxon>Malacostraca</taxon>
        <taxon>Eumalacostraca</taxon>
        <taxon>Eucarida</taxon>
        <taxon>Decapoda</taxon>
        <taxon>Pleocyemata</taxon>
        <taxon>Brachyura</taxon>
        <taxon>Eubrachyura</taxon>
        <taxon>Portunoidea</taxon>
        <taxon>Portunidae</taxon>
        <taxon>Portuninae</taxon>
        <taxon>Portunus</taxon>
    </lineage>
</organism>
<proteinExistence type="predicted"/>
<reference evidence="2 3" key="1">
    <citation type="submission" date="2019-05" db="EMBL/GenBank/DDBJ databases">
        <title>Another draft genome of Portunus trituberculatus and its Hox gene families provides insights of decapod evolution.</title>
        <authorList>
            <person name="Jeong J.-H."/>
            <person name="Song I."/>
            <person name="Kim S."/>
            <person name="Choi T."/>
            <person name="Kim D."/>
            <person name="Ryu S."/>
            <person name="Kim W."/>
        </authorList>
    </citation>
    <scope>NUCLEOTIDE SEQUENCE [LARGE SCALE GENOMIC DNA]</scope>
    <source>
        <tissue evidence="2">Muscle</tissue>
    </source>
</reference>
<feature type="compositionally biased region" description="Basic and acidic residues" evidence="1">
    <location>
        <begin position="1"/>
        <end position="14"/>
    </location>
</feature>
<evidence type="ECO:0000313" key="3">
    <source>
        <dbReference type="Proteomes" id="UP000324222"/>
    </source>
</evidence>
<dbReference type="AlphaFoldDB" id="A0A5B7HMU0"/>
<feature type="compositionally biased region" description="Basic and acidic residues" evidence="1">
    <location>
        <begin position="223"/>
        <end position="232"/>
    </location>
</feature>